<evidence type="ECO:0000259" key="6">
    <source>
        <dbReference type="PROSITE" id="PS50977"/>
    </source>
</evidence>
<evidence type="ECO:0000256" key="2">
    <source>
        <dbReference type="ARBA" id="ARBA00023015"/>
    </source>
</evidence>
<dbReference type="InterPro" id="IPR039536">
    <property type="entry name" value="TetR_C_Proteobacteria"/>
</dbReference>
<dbReference type="GO" id="GO:0000976">
    <property type="term" value="F:transcription cis-regulatory region binding"/>
    <property type="evidence" value="ECO:0007669"/>
    <property type="project" value="TreeGrafter"/>
</dbReference>
<dbReference type="PANTHER" id="PTHR30055">
    <property type="entry name" value="HTH-TYPE TRANSCRIPTIONAL REGULATOR RUTR"/>
    <property type="match status" value="1"/>
</dbReference>
<sequence length="205" mass="22653">MSDQQNTSKLSESKRQQIIDGARDVFMAKGFAAASMEQIAKAAGVSKGTLYNYFENKEMLYVALIQGECCKSEQHELPEHFSETSPEQVLEQIGQQWLISLLDPQQRALFRTVLAEALHFPQLGQAIEHNGPAIAHANLARYLAHLNDTGLLNVSDTALASEQFFALCDAGIVRKMQLSVAEPTAEVIKRQVSSAVVVFLKAYRS</sequence>
<organism evidence="7">
    <name type="scientific">Chitinibacter mangrovi</name>
    <dbReference type="NCBI Taxonomy" id="3153927"/>
    <lineage>
        <taxon>Bacteria</taxon>
        <taxon>Pseudomonadati</taxon>
        <taxon>Pseudomonadota</taxon>
        <taxon>Betaproteobacteria</taxon>
        <taxon>Neisseriales</taxon>
        <taxon>Chitinibacteraceae</taxon>
        <taxon>Chitinibacter</taxon>
    </lineage>
</organism>
<accession>A0AAU7F7A3</accession>
<dbReference type="GO" id="GO:0003700">
    <property type="term" value="F:DNA-binding transcription factor activity"/>
    <property type="evidence" value="ECO:0007669"/>
    <property type="project" value="TreeGrafter"/>
</dbReference>
<dbReference type="Pfam" id="PF14246">
    <property type="entry name" value="TetR_C_7"/>
    <property type="match status" value="1"/>
</dbReference>
<evidence type="ECO:0000256" key="1">
    <source>
        <dbReference type="ARBA" id="ARBA00022491"/>
    </source>
</evidence>
<dbReference type="InterPro" id="IPR050109">
    <property type="entry name" value="HTH-type_TetR-like_transc_reg"/>
</dbReference>
<keyword evidence="4" id="KW-0804">Transcription</keyword>
<feature type="domain" description="HTH tetR-type" evidence="6">
    <location>
        <begin position="12"/>
        <end position="72"/>
    </location>
</feature>
<proteinExistence type="predicted"/>
<dbReference type="PANTHER" id="PTHR30055:SF146">
    <property type="entry name" value="HTH-TYPE TRANSCRIPTIONAL DUAL REGULATOR CECR"/>
    <property type="match status" value="1"/>
</dbReference>
<name>A0AAU7F7A3_9NEIS</name>
<evidence type="ECO:0000256" key="4">
    <source>
        <dbReference type="ARBA" id="ARBA00023163"/>
    </source>
</evidence>
<dbReference type="InterPro" id="IPR001647">
    <property type="entry name" value="HTH_TetR"/>
</dbReference>
<dbReference type="PRINTS" id="PR00455">
    <property type="entry name" value="HTHTETR"/>
</dbReference>
<dbReference type="RefSeq" id="WP_348944033.1">
    <property type="nucleotide sequence ID" value="NZ_CP157355.1"/>
</dbReference>
<dbReference type="AlphaFoldDB" id="A0AAU7F7A3"/>
<evidence type="ECO:0000256" key="5">
    <source>
        <dbReference type="PROSITE-ProRule" id="PRU00335"/>
    </source>
</evidence>
<dbReference type="PROSITE" id="PS50977">
    <property type="entry name" value="HTH_TETR_2"/>
    <property type="match status" value="1"/>
</dbReference>
<evidence type="ECO:0000313" key="7">
    <source>
        <dbReference type="EMBL" id="XBL99617.1"/>
    </source>
</evidence>
<reference evidence="7" key="1">
    <citation type="submission" date="2024-05" db="EMBL/GenBank/DDBJ databases">
        <authorList>
            <person name="Yang L."/>
            <person name="Pan L."/>
        </authorList>
    </citation>
    <scope>NUCLEOTIDE SEQUENCE</scope>
    <source>
        <strain evidence="7">FCG-7</strain>
    </source>
</reference>
<dbReference type="Pfam" id="PF00440">
    <property type="entry name" value="TetR_N"/>
    <property type="match status" value="1"/>
</dbReference>
<dbReference type="PROSITE" id="PS01081">
    <property type="entry name" value="HTH_TETR_1"/>
    <property type="match status" value="1"/>
</dbReference>
<keyword evidence="2" id="KW-0805">Transcription regulation</keyword>
<keyword evidence="1" id="KW-0678">Repressor</keyword>
<keyword evidence="3 5" id="KW-0238">DNA-binding</keyword>
<dbReference type="SUPFAM" id="SSF46689">
    <property type="entry name" value="Homeodomain-like"/>
    <property type="match status" value="1"/>
</dbReference>
<dbReference type="EMBL" id="CP157355">
    <property type="protein sequence ID" value="XBL99617.1"/>
    <property type="molecule type" value="Genomic_DNA"/>
</dbReference>
<dbReference type="InterPro" id="IPR023772">
    <property type="entry name" value="DNA-bd_HTH_TetR-type_CS"/>
</dbReference>
<evidence type="ECO:0000256" key="3">
    <source>
        <dbReference type="ARBA" id="ARBA00023125"/>
    </source>
</evidence>
<dbReference type="Gene3D" id="1.10.357.10">
    <property type="entry name" value="Tetracycline Repressor, domain 2"/>
    <property type="match status" value="1"/>
</dbReference>
<dbReference type="InterPro" id="IPR009057">
    <property type="entry name" value="Homeodomain-like_sf"/>
</dbReference>
<dbReference type="FunFam" id="1.10.10.60:FF:000141">
    <property type="entry name" value="TetR family transcriptional regulator"/>
    <property type="match status" value="1"/>
</dbReference>
<dbReference type="Gene3D" id="1.10.10.60">
    <property type="entry name" value="Homeodomain-like"/>
    <property type="match status" value="1"/>
</dbReference>
<gene>
    <name evidence="7" type="ORF">ABHF33_11105</name>
</gene>
<feature type="DNA-binding region" description="H-T-H motif" evidence="5">
    <location>
        <begin position="35"/>
        <end position="54"/>
    </location>
</feature>
<dbReference type="KEGG" id="cmav:ABHF33_11105"/>
<protein>
    <submittedName>
        <fullName evidence="7">TetR/AcrR family transcriptional regulator</fullName>
    </submittedName>
</protein>